<protein>
    <submittedName>
        <fullName evidence="1">Uncharacterized protein</fullName>
    </submittedName>
</protein>
<reference evidence="2" key="1">
    <citation type="journal article" date="2019" name="Int. J. Syst. Evol. Microbiol.">
        <title>The Global Catalogue of Microorganisms (GCM) 10K type strain sequencing project: providing services to taxonomists for standard genome sequencing and annotation.</title>
        <authorList>
            <consortium name="The Broad Institute Genomics Platform"/>
            <consortium name="The Broad Institute Genome Sequencing Center for Infectious Disease"/>
            <person name="Wu L."/>
            <person name="Ma J."/>
        </authorList>
    </citation>
    <scope>NUCLEOTIDE SEQUENCE [LARGE SCALE GENOMIC DNA]</scope>
    <source>
        <strain evidence="2">JCM 9371</strain>
    </source>
</reference>
<sequence>MANQPPTSVASQMVGDVIIRKVEPQVAPSFDDSFQVTVRQIQPTRTPTISRDEPRIEQVQPMEPTIDASMEIRVHRLQPGVTDA</sequence>
<evidence type="ECO:0000313" key="1">
    <source>
        <dbReference type="EMBL" id="MFD0688668.1"/>
    </source>
</evidence>
<dbReference type="Proteomes" id="UP001597063">
    <property type="component" value="Unassembled WGS sequence"/>
</dbReference>
<gene>
    <name evidence="1" type="ORF">ACFQZM_29535</name>
</gene>
<comment type="caution">
    <text evidence="1">The sequence shown here is derived from an EMBL/GenBank/DDBJ whole genome shotgun (WGS) entry which is preliminary data.</text>
</comment>
<dbReference type="RefSeq" id="WP_131755135.1">
    <property type="nucleotide sequence ID" value="NZ_CAACUY010000003.1"/>
</dbReference>
<organism evidence="1 2">
    <name type="scientific">Actinomadura fibrosa</name>
    <dbReference type="NCBI Taxonomy" id="111802"/>
    <lineage>
        <taxon>Bacteria</taxon>
        <taxon>Bacillati</taxon>
        <taxon>Actinomycetota</taxon>
        <taxon>Actinomycetes</taxon>
        <taxon>Streptosporangiales</taxon>
        <taxon>Thermomonosporaceae</taxon>
        <taxon>Actinomadura</taxon>
    </lineage>
</organism>
<name>A0ABW2XQ62_9ACTN</name>
<evidence type="ECO:0000313" key="2">
    <source>
        <dbReference type="Proteomes" id="UP001597063"/>
    </source>
</evidence>
<dbReference type="EMBL" id="JBHTGP010000015">
    <property type="protein sequence ID" value="MFD0688668.1"/>
    <property type="molecule type" value="Genomic_DNA"/>
</dbReference>
<accession>A0ABW2XQ62</accession>
<keyword evidence="2" id="KW-1185">Reference proteome</keyword>
<proteinExistence type="predicted"/>